<evidence type="ECO:0000313" key="2">
    <source>
        <dbReference type="Proteomes" id="UP000620124"/>
    </source>
</evidence>
<dbReference type="Proteomes" id="UP000620124">
    <property type="component" value="Unassembled WGS sequence"/>
</dbReference>
<keyword evidence="2" id="KW-1185">Reference proteome</keyword>
<gene>
    <name evidence="1" type="ORF">MVEN_01287000</name>
</gene>
<name>A0A8H6Y162_9AGAR</name>
<comment type="caution">
    <text evidence="1">The sequence shown here is derived from an EMBL/GenBank/DDBJ whole genome shotgun (WGS) entry which is preliminary data.</text>
</comment>
<dbReference type="AlphaFoldDB" id="A0A8H6Y162"/>
<protein>
    <submittedName>
        <fullName evidence="1">Uncharacterized protein</fullName>
    </submittedName>
</protein>
<dbReference type="OrthoDB" id="2983170at2759"/>
<dbReference type="EMBL" id="JACAZI010000010">
    <property type="protein sequence ID" value="KAF7349865.1"/>
    <property type="molecule type" value="Genomic_DNA"/>
</dbReference>
<evidence type="ECO:0000313" key="1">
    <source>
        <dbReference type="EMBL" id="KAF7349865.1"/>
    </source>
</evidence>
<accession>A0A8H6Y162</accession>
<organism evidence="1 2">
    <name type="scientific">Mycena venus</name>
    <dbReference type="NCBI Taxonomy" id="2733690"/>
    <lineage>
        <taxon>Eukaryota</taxon>
        <taxon>Fungi</taxon>
        <taxon>Dikarya</taxon>
        <taxon>Basidiomycota</taxon>
        <taxon>Agaricomycotina</taxon>
        <taxon>Agaricomycetes</taxon>
        <taxon>Agaricomycetidae</taxon>
        <taxon>Agaricales</taxon>
        <taxon>Marasmiineae</taxon>
        <taxon>Mycenaceae</taxon>
        <taxon>Mycena</taxon>
    </lineage>
</organism>
<proteinExistence type="predicted"/>
<sequence>MSSAATFCDMPISAIFDGNATSSSISLDWVMNSGLRTANSRVSGRLTLPSDTGNICMSMDNLPVDASPLSDLVLGMDWFCFARNSAPGLVVRLASGPLALLDSPTLGSDSEPSALTCFFTSSIDLPIIGTSYARD</sequence>
<reference evidence="1" key="1">
    <citation type="submission" date="2020-05" db="EMBL/GenBank/DDBJ databases">
        <title>Mycena genomes resolve the evolution of fungal bioluminescence.</title>
        <authorList>
            <person name="Tsai I.J."/>
        </authorList>
    </citation>
    <scope>NUCLEOTIDE SEQUENCE</scope>
    <source>
        <strain evidence="1">CCC161011</strain>
    </source>
</reference>